<evidence type="ECO:0000256" key="4">
    <source>
        <dbReference type="ARBA" id="ARBA00022475"/>
    </source>
</evidence>
<dbReference type="Gene3D" id="3.30.450.40">
    <property type="match status" value="1"/>
</dbReference>
<dbReference type="Pfam" id="PF02518">
    <property type="entry name" value="HATPase_c"/>
    <property type="match status" value="1"/>
</dbReference>
<dbReference type="SMART" id="SM00091">
    <property type="entry name" value="PAS"/>
    <property type="match status" value="1"/>
</dbReference>
<dbReference type="InterPro" id="IPR036097">
    <property type="entry name" value="HisK_dim/P_sf"/>
</dbReference>
<dbReference type="PRINTS" id="PR00344">
    <property type="entry name" value="BCTRLSENSOR"/>
</dbReference>
<dbReference type="InterPro" id="IPR001610">
    <property type="entry name" value="PAC"/>
</dbReference>
<evidence type="ECO:0000256" key="1">
    <source>
        <dbReference type="ARBA" id="ARBA00000085"/>
    </source>
</evidence>
<comment type="catalytic activity">
    <reaction evidence="1">
        <text>ATP + protein L-histidine = ADP + protein N-phospho-L-histidine.</text>
        <dbReference type="EC" id="2.7.13.3"/>
    </reaction>
</comment>
<accession>K4KMU1</accession>
<dbReference type="SUPFAM" id="SSF55874">
    <property type="entry name" value="ATPase domain of HSP90 chaperone/DNA topoisomerase II/histidine kinase"/>
    <property type="match status" value="1"/>
</dbReference>
<keyword evidence="4" id="KW-1003">Cell membrane</keyword>
<dbReference type="OrthoDB" id="6187449at2"/>
<keyword evidence="18" id="KW-0175">Coiled coil</keyword>
<dbReference type="Pfam" id="PF00072">
    <property type="entry name" value="Response_reg"/>
    <property type="match status" value="1"/>
</dbReference>
<dbReference type="SUPFAM" id="SSF52172">
    <property type="entry name" value="CheY-like"/>
    <property type="match status" value="1"/>
</dbReference>
<keyword evidence="8" id="KW-0547">Nucleotide-binding</keyword>
<dbReference type="InterPro" id="IPR042240">
    <property type="entry name" value="CHASE_sf"/>
</dbReference>
<dbReference type="PANTHER" id="PTHR45339">
    <property type="entry name" value="HYBRID SIGNAL TRANSDUCTION HISTIDINE KINASE J"/>
    <property type="match status" value="1"/>
</dbReference>
<evidence type="ECO:0000259" key="23">
    <source>
        <dbReference type="PROSITE" id="PS50839"/>
    </source>
</evidence>
<dbReference type="CDD" id="cd17546">
    <property type="entry name" value="REC_hyHK_CKI1_RcsC-like"/>
    <property type="match status" value="1"/>
</dbReference>
<feature type="domain" description="HPt" evidence="24">
    <location>
        <begin position="1159"/>
        <end position="1252"/>
    </location>
</feature>
<dbReference type="PROSITE" id="PS50113">
    <property type="entry name" value="PAC"/>
    <property type="match status" value="1"/>
</dbReference>
<dbReference type="InterPro" id="IPR013767">
    <property type="entry name" value="PAS_fold"/>
</dbReference>
<dbReference type="PROSITE" id="PS50109">
    <property type="entry name" value="HIS_KIN"/>
    <property type="match status" value="1"/>
</dbReference>
<dbReference type="GO" id="GO:0000155">
    <property type="term" value="F:phosphorelay sensor kinase activity"/>
    <property type="evidence" value="ECO:0007669"/>
    <property type="project" value="InterPro"/>
</dbReference>
<dbReference type="FunFam" id="3.30.565.10:FF:000010">
    <property type="entry name" value="Sensor histidine kinase RcsC"/>
    <property type="match status" value="1"/>
</dbReference>
<feature type="domain" description="CHASE" evidence="23">
    <location>
        <begin position="88"/>
        <end position="175"/>
    </location>
</feature>
<proteinExistence type="predicted"/>
<dbReference type="SMART" id="SM00387">
    <property type="entry name" value="HATPase_c"/>
    <property type="match status" value="1"/>
</dbReference>
<dbReference type="Gene3D" id="3.30.450.20">
    <property type="entry name" value="PAS domain"/>
    <property type="match status" value="1"/>
</dbReference>
<dbReference type="PROSITE" id="PS50112">
    <property type="entry name" value="PAS"/>
    <property type="match status" value="1"/>
</dbReference>
<dbReference type="InterPro" id="IPR004358">
    <property type="entry name" value="Sig_transdc_His_kin-like_C"/>
</dbReference>
<evidence type="ECO:0000313" key="25">
    <source>
        <dbReference type="EMBL" id="AFV00337.1"/>
    </source>
</evidence>
<dbReference type="InterPro" id="IPR000014">
    <property type="entry name" value="PAS"/>
</dbReference>
<feature type="domain" description="PAS" evidence="21">
    <location>
        <begin position="473"/>
        <end position="520"/>
    </location>
</feature>
<name>K4KMU1_SIMAS</name>
<dbReference type="Pfam" id="PF01627">
    <property type="entry name" value="Hpt"/>
    <property type="match status" value="1"/>
</dbReference>
<dbReference type="CDD" id="cd16922">
    <property type="entry name" value="HATPase_EvgS-ArcB-TorS-like"/>
    <property type="match status" value="1"/>
</dbReference>
<dbReference type="GO" id="GO:0005886">
    <property type="term" value="C:plasma membrane"/>
    <property type="evidence" value="ECO:0007669"/>
    <property type="project" value="UniProtKB-SubCell"/>
</dbReference>
<dbReference type="CDD" id="cd00130">
    <property type="entry name" value="PAS"/>
    <property type="match status" value="1"/>
</dbReference>
<dbReference type="Gene3D" id="1.20.120.160">
    <property type="entry name" value="HPT domain"/>
    <property type="match status" value="1"/>
</dbReference>
<keyword evidence="6" id="KW-0808">Transferase</keyword>
<feature type="domain" description="Response regulatory" evidence="20">
    <location>
        <begin position="1004"/>
        <end position="1123"/>
    </location>
</feature>
<evidence type="ECO:0000256" key="5">
    <source>
        <dbReference type="ARBA" id="ARBA00022553"/>
    </source>
</evidence>
<dbReference type="SUPFAM" id="SSF55781">
    <property type="entry name" value="GAF domain-like"/>
    <property type="match status" value="1"/>
</dbReference>
<dbReference type="STRING" id="1117647.M5M_16020"/>
<evidence type="ECO:0000256" key="16">
    <source>
        <dbReference type="PROSITE-ProRule" id="PRU00110"/>
    </source>
</evidence>
<sequence>MLIILIASGLVAALLWWEGHAHQRKVSEALARDLLRVVKHELVLMGHVEILLARRWLSRQGLPESEFRADALAHIQANPSFRSLAFVDENKIVRWVEPLAGNESVQGLDNGREPSRRALLDRARRELKPWVGPPITLVQGGVGLLVVMPIEDGEQFHGWITGVLDLQAWLSTVVQPRLIAELGYSSEHSVWANDKRVTETGASGDILLASARLENGEVELAVRVGSLGGEFHLWLAPMLIFLAGLALALMVGKLQVQFRHTRQLLADTETARAALSDEVRERRTMQAMFAQGQQRAETQRNAIAALAVDQTIQSGDFAGACDQLAKVLSRVINVSRAGIWLFSDDGEAFDCISLFDAREGETSAGLRLRVADYPRYFGALKTDSRIFASDACTDPRTSEFAETYLRPLGITAMLDAGIISAGRLIGVICLEHRGGVRQWHPDEEAFASLIASLVAQLLGDQRKNRAESEARQVTNWLQHLLDAASQVSVIATDLDGVITVFNRGAENLLGYRADEMVGKQTPALIHLPIEVKERGLELSVELGQKVQGFDVFVTRARANPESHEEREWTYVRRDGGHIRVSLSVTAVRDSAGEVIGFLGVAIDISERHRARLALEAKNRALEKSNQKAQRAAERADKANKAKSAFLANMSHEIRTPMNGVLGMLNLLGRQPLSEAQAHYHELASSSARALLSIINDILDFSKIDAGKLALEVMDFDLPDLISDVVESQAQRAEEKGIGLVLDMSEVSVDFVRGDPGRLRQILTNLLSNAIKFTDQGGVTLHFALASSESGLRLSACVKDTGIGIEPEVQLRLFSAFSQADESTTRRFGGTGLGLVISKQLVELMGGTIVLDSKPGKGSAFSFTVQLELPQSDANRHRITLSGQWGVFTPWETWGRALARQLSAWGGQAEWYPSIDALATQTSAPVFDGILLDVALAQAEWHGKLAAGQRVMIVPVTYDQGLPDYCQAYVRKPVTPKALRHLFCPDSGKKTDRSAHVVRSLRGRRLLLVEDNDVNQQVVLGLLDDLGCEVTVANNGEQALAALRTAGRHIELVLMDCRMPVMDGYEATRVLRSWGGYYEQLPVVALTANALAGDKATCLAAGMNDHLAKPIHPELLEHKLQLWLNPEAPAPDSITTQRDAKVESDQSWVQSRALVTVRGKPERLVDLLQLFLRDTPERLNALTQALDGQDREQVQALAHQIKGVAGNISADQLHCLAGELEQSAGLAGWDQLHQLIEQMRQAYALASAAMQVFIDDYASGAP</sequence>
<dbReference type="InterPro" id="IPR000700">
    <property type="entry name" value="PAS-assoc_C"/>
</dbReference>
<keyword evidence="9 25" id="KW-0418">Kinase</keyword>
<dbReference type="PROSITE" id="PS50110">
    <property type="entry name" value="RESPONSE_REGULATORY"/>
    <property type="match status" value="1"/>
</dbReference>
<dbReference type="EC" id="2.7.13.3" evidence="3"/>
<dbReference type="CDD" id="cd00082">
    <property type="entry name" value="HisKA"/>
    <property type="match status" value="1"/>
</dbReference>
<evidence type="ECO:0000256" key="13">
    <source>
        <dbReference type="ARBA" id="ARBA00023136"/>
    </source>
</evidence>
<evidence type="ECO:0000256" key="9">
    <source>
        <dbReference type="ARBA" id="ARBA00022777"/>
    </source>
</evidence>
<dbReference type="eggNOG" id="COG2203">
    <property type="taxonomic scope" value="Bacteria"/>
</dbReference>
<dbReference type="InterPro" id="IPR011006">
    <property type="entry name" value="CheY-like_superfamily"/>
</dbReference>
<dbReference type="InterPro" id="IPR006189">
    <property type="entry name" value="CHASE_dom"/>
</dbReference>
<dbReference type="SMART" id="SM00388">
    <property type="entry name" value="HisKA"/>
    <property type="match status" value="1"/>
</dbReference>
<dbReference type="SMART" id="SM00073">
    <property type="entry name" value="HPT"/>
    <property type="match status" value="1"/>
</dbReference>
<dbReference type="Gene3D" id="3.30.450.350">
    <property type="entry name" value="CHASE domain"/>
    <property type="match status" value="1"/>
</dbReference>
<evidence type="ECO:0000256" key="15">
    <source>
        <dbReference type="ARBA" id="ARBA00068150"/>
    </source>
</evidence>
<keyword evidence="11" id="KW-1133">Transmembrane helix</keyword>
<comment type="subcellular location">
    <subcellularLocation>
        <location evidence="2">Cell membrane</location>
        <topology evidence="2">Multi-pass membrane protein</topology>
    </subcellularLocation>
</comment>
<gene>
    <name evidence="25" type="ordered locus">M5M_16020</name>
</gene>
<dbReference type="SUPFAM" id="SSF55785">
    <property type="entry name" value="PYP-like sensor domain (PAS domain)"/>
    <property type="match status" value="1"/>
</dbReference>
<dbReference type="GO" id="GO:0005524">
    <property type="term" value="F:ATP binding"/>
    <property type="evidence" value="ECO:0007669"/>
    <property type="project" value="UniProtKB-KW"/>
</dbReference>
<dbReference type="Proteomes" id="UP000000466">
    <property type="component" value="Chromosome"/>
</dbReference>
<keyword evidence="7" id="KW-0812">Transmembrane</keyword>
<dbReference type="Pfam" id="PF01590">
    <property type="entry name" value="GAF"/>
    <property type="match status" value="1"/>
</dbReference>
<dbReference type="RefSeq" id="WP_015048489.1">
    <property type="nucleotide sequence ID" value="NC_018868.3"/>
</dbReference>
<feature type="modified residue" description="Phosphohistidine" evidence="16">
    <location>
        <position position="1198"/>
    </location>
</feature>
<dbReference type="Gene3D" id="1.10.287.130">
    <property type="match status" value="1"/>
</dbReference>
<evidence type="ECO:0000256" key="2">
    <source>
        <dbReference type="ARBA" id="ARBA00004651"/>
    </source>
</evidence>
<evidence type="ECO:0000256" key="8">
    <source>
        <dbReference type="ARBA" id="ARBA00022741"/>
    </source>
</evidence>
<evidence type="ECO:0000259" key="20">
    <source>
        <dbReference type="PROSITE" id="PS50110"/>
    </source>
</evidence>
<dbReference type="SMART" id="SM00065">
    <property type="entry name" value="GAF"/>
    <property type="match status" value="1"/>
</dbReference>
<dbReference type="NCBIfam" id="TIGR00229">
    <property type="entry name" value="sensory_box"/>
    <property type="match status" value="1"/>
</dbReference>
<dbReference type="SUPFAM" id="SSF47384">
    <property type="entry name" value="Homodimeric domain of signal transducing histidine kinase"/>
    <property type="match status" value="1"/>
</dbReference>
<feature type="modified residue" description="4-aspartylphosphate" evidence="17">
    <location>
        <position position="1055"/>
    </location>
</feature>
<dbReference type="eggNOG" id="COG0745">
    <property type="taxonomic scope" value="Bacteria"/>
</dbReference>
<dbReference type="EMBL" id="CP003746">
    <property type="protein sequence ID" value="AFV00337.1"/>
    <property type="molecule type" value="Genomic_DNA"/>
</dbReference>
<dbReference type="Pfam" id="PF00512">
    <property type="entry name" value="HisKA"/>
    <property type="match status" value="1"/>
</dbReference>
<dbReference type="FunFam" id="1.10.287.130:FF:000002">
    <property type="entry name" value="Two-component osmosensing histidine kinase"/>
    <property type="match status" value="1"/>
</dbReference>
<dbReference type="InterPro" id="IPR001789">
    <property type="entry name" value="Sig_transdc_resp-reg_receiver"/>
</dbReference>
<dbReference type="SUPFAM" id="SSF47226">
    <property type="entry name" value="Histidine-containing phosphotransfer domain, HPT domain"/>
    <property type="match status" value="1"/>
</dbReference>
<feature type="domain" description="Histidine kinase" evidence="19">
    <location>
        <begin position="648"/>
        <end position="868"/>
    </location>
</feature>
<evidence type="ECO:0000313" key="26">
    <source>
        <dbReference type="Proteomes" id="UP000000466"/>
    </source>
</evidence>
<evidence type="ECO:0000256" key="17">
    <source>
        <dbReference type="PROSITE-ProRule" id="PRU00169"/>
    </source>
</evidence>
<dbReference type="Gene3D" id="3.40.50.2300">
    <property type="match status" value="1"/>
</dbReference>
<dbReference type="HOGENOM" id="CLU_264823_0_0_6"/>
<dbReference type="eggNOG" id="COG3452">
    <property type="taxonomic scope" value="Bacteria"/>
</dbReference>
<dbReference type="GO" id="GO:0006355">
    <property type="term" value="P:regulation of DNA-templated transcription"/>
    <property type="evidence" value="ECO:0007669"/>
    <property type="project" value="InterPro"/>
</dbReference>
<dbReference type="InterPro" id="IPR003661">
    <property type="entry name" value="HisK_dim/P_dom"/>
</dbReference>
<dbReference type="CDD" id="cd00088">
    <property type="entry name" value="HPT"/>
    <property type="match status" value="1"/>
</dbReference>
<evidence type="ECO:0000256" key="7">
    <source>
        <dbReference type="ARBA" id="ARBA00022692"/>
    </source>
</evidence>
<dbReference type="SMART" id="SM00448">
    <property type="entry name" value="REC"/>
    <property type="match status" value="1"/>
</dbReference>
<dbReference type="InterPro" id="IPR003018">
    <property type="entry name" value="GAF"/>
</dbReference>
<evidence type="ECO:0000259" key="24">
    <source>
        <dbReference type="PROSITE" id="PS50894"/>
    </source>
</evidence>
<evidence type="ECO:0000256" key="3">
    <source>
        <dbReference type="ARBA" id="ARBA00012438"/>
    </source>
</evidence>
<evidence type="ECO:0000256" key="6">
    <source>
        <dbReference type="ARBA" id="ARBA00022679"/>
    </source>
</evidence>
<dbReference type="SMART" id="SM00086">
    <property type="entry name" value="PAC"/>
    <property type="match status" value="1"/>
</dbReference>
<dbReference type="PROSITE" id="PS50839">
    <property type="entry name" value="CHASE"/>
    <property type="match status" value="1"/>
</dbReference>
<dbReference type="InterPro" id="IPR036890">
    <property type="entry name" value="HATPase_C_sf"/>
</dbReference>
<comment type="subunit">
    <text evidence="14">At low DSF concentrations, interacts with RpfF.</text>
</comment>
<evidence type="ECO:0000256" key="12">
    <source>
        <dbReference type="ARBA" id="ARBA00023012"/>
    </source>
</evidence>
<dbReference type="Pfam" id="PF03924">
    <property type="entry name" value="CHASE"/>
    <property type="match status" value="1"/>
</dbReference>
<evidence type="ECO:0000256" key="18">
    <source>
        <dbReference type="SAM" id="Coils"/>
    </source>
</evidence>
<dbReference type="InterPro" id="IPR029016">
    <property type="entry name" value="GAF-like_dom_sf"/>
</dbReference>
<dbReference type="Pfam" id="PF00989">
    <property type="entry name" value="PAS"/>
    <property type="match status" value="1"/>
</dbReference>
<evidence type="ECO:0000256" key="11">
    <source>
        <dbReference type="ARBA" id="ARBA00022989"/>
    </source>
</evidence>
<dbReference type="PROSITE" id="PS50894">
    <property type="entry name" value="HPT"/>
    <property type="match status" value="1"/>
</dbReference>
<dbReference type="InterPro" id="IPR035965">
    <property type="entry name" value="PAS-like_dom_sf"/>
</dbReference>
<evidence type="ECO:0000259" key="19">
    <source>
        <dbReference type="PROSITE" id="PS50109"/>
    </source>
</evidence>
<keyword evidence="12" id="KW-0902">Two-component regulatory system</keyword>
<evidence type="ECO:0000256" key="10">
    <source>
        <dbReference type="ARBA" id="ARBA00022840"/>
    </source>
</evidence>
<keyword evidence="5 17" id="KW-0597">Phosphoprotein</keyword>
<evidence type="ECO:0000259" key="22">
    <source>
        <dbReference type="PROSITE" id="PS50113"/>
    </source>
</evidence>
<keyword evidence="26" id="KW-1185">Reference proteome</keyword>
<reference evidence="25 26" key="1">
    <citation type="journal article" date="2013" name="Genome Announc.">
        <title>Complete genome sequence of Simiduia agarivorans SA1(T), a marine bacterium able to degrade a variety of polysaccharides.</title>
        <authorList>
            <person name="Lin S.Y."/>
            <person name="Shieh W.Y."/>
            <person name="Chen J.S."/>
            <person name="Tang S.L."/>
        </authorList>
    </citation>
    <scope>NUCLEOTIDE SEQUENCE [LARGE SCALE GENOMIC DNA]</scope>
    <source>
        <strain evidence="26">DSM 21679 / JCM 13881 / BCRC 17597 / SA1</strain>
    </source>
</reference>
<dbReference type="InterPro" id="IPR003594">
    <property type="entry name" value="HATPase_dom"/>
</dbReference>
<evidence type="ECO:0000259" key="21">
    <source>
        <dbReference type="PROSITE" id="PS50112"/>
    </source>
</evidence>
<feature type="coiled-coil region" evidence="18">
    <location>
        <begin position="611"/>
        <end position="641"/>
    </location>
</feature>
<dbReference type="KEGG" id="saga:M5M_16020"/>
<dbReference type="SMART" id="SM01079">
    <property type="entry name" value="CHASE"/>
    <property type="match status" value="1"/>
</dbReference>
<dbReference type="InterPro" id="IPR008207">
    <property type="entry name" value="Sig_transdc_His_kin_Hpt_dom"/>
</dbReference>
<dbReference type="eggNOG" id="COG5002">
    <property type="taxonomic scope" value="Bacteria"/>
</dbReference>
<dbReference type="Gene3D" id="3.30.565.10">
    <property type="entry name" value="Histidine kinase-like ATPase, C-terminal domain"/>
    <property type="match status" value="1"/>
</dbReference>
<dbReference type="PANTHER" id="PTHR45339:SF1">
    <property type="entry name" value="HYBRID SIGNAL TRANSDUCTION HISTIDINE KINASE J"/>
    <property type="match status" value="1"/>
</dbReference>
<feature type="domain" description="PAC" evidence="22">
    <location>
        <begin position="564"/>
        <end position="616"/>
    </location>
</feature>
<keyword evidence="10" id="KW-0067">ATP-binding</keyword>
<organism evidence="25 26">
    <name type="scientific">Simiduia agarivorans (strain DSM 21679 / JCM 13881 / BCRC 17597 / SA1)</name>
    <dbReference type="NCBI Taxonomy" id="1117647"/>
    <lineage>
        <taxon>Bacteria</taxon>
        <taxon>Pseudomonadati</taxon>
        <taxon>Pseudomonadota</taxon>
        <taxon>Gammaproteobacteria</taxon>
        <taxon>Cellvibrionales</taxon>
        <taxon>Cellvibrionaceae</taxon>
        <taxon>Simiduia</taxon>
    </lineage>
</organism>
<dbReference type="InterPro" id="IPR005467">
    <property type="entry name" value="His_kinase_dom"/>
</dbReference>
<evidence type="ECO:0000256" key="14">
    <source>
        <dbReference type="ARBA" id="ARBA00064003"/>
    </source>
</evidence>
<dbReference type="InterPro" id="IPR036641">
    <property type="entry name" value="HPT_dom_sf"/>
</dbReference>
<dbReference type="AlphaFoldDB" id="K4KMU1"/>
<keyword evidence="13" id="KW-0472">Membrane</keyword>
<protein>
    <recommendedName>
        <fullName evidence="15">Sensory/regulatory protein RpfC</fullName>
        <ecNumber evidence="3">2.7.13.3</ecNumber>
    </recommendedName>
</protein>